<dbReference type="InterPro" id="IPR003448">
    <property type="entry name" value="Mopterin_biosynth_MoaE"/>
</dbReference>
<dbReference type="AlphaFoldDB" id="A0AAD4SA16"/>
<comment type="caution">
    <text evidence="1">The sequence shown here is derived from an EMBL/GenBank/DDBJ whole genome shotgun (WGS) entry which is preliminary data.</text>
</comment>
<name>A0AAD4SA16_9MAGN</name>
<dbReference type="Pfam" id="PF02391">
    <property type="entry name" value="MoaE"/>
    <property type="match status" value="1"/>
</dbReference>
<dbReference type="SUPFAM" id="SSF54690">
    <property type="entry name" value="Molybdopterin synthase subunit MoaE"/>
    <property type="match status" value="1"/>
</dbReference>
<evidence type="ECO:0000313" key="1">
    <source>
        <dbReference type="EMBL" id="KAI3876366.1"/>
    </source>
</evidence>
<dbReference type="PANTHER" id="PTHR23404">
    <property type="entry name" value="MOLYBDOPTERIN SYNTHASE RELATED"/>
    <property type="match status" value="1"/>
</dbReference>
<proteinExistence type="predicted"/>
<dbReference type="GO" id="GO:0006777">
    <property type="term" value="P:Mo-molybdopterin cofactor biosynthetic process"/>
    <property type="evidence" value="ECO:0007669"/>
    <property type="project" value="InterPro"/>
</dbReference>
<organism evidence="1 2">
    <name type="scientific">Papaver atlanticum</name>
    <dbReference type="NCBI Taxonomy" id="357466"/>
    <lineage>
        <taxon>Eukaryota</taxon>
        <taxon>Viridiplantae</taxon>
        <taxon>Streptophyta</taxon>
        <taxon>Embryophyta</taxon>
        <taxon>Tracheophyta</taxon>
        <taxon>Spermatophyta</taxon>
        <taxon>Magnoliopsida</taxon>
        <taxon>Ranunculales</taxon>
        <taxon>Papaveraceae</taxon>
        <taxon>Papaveroideae</taxon>
        <taxon>Papaver</taxon>
    </lineage>
</organism>
<evidence type="ECO:0000313" key="2">
    <source>
        <dbReference type="Proteomes" id="UP001202328"/>
    </source>
</evidence>
<gene>
    <name evidence="1" type="ORF">MKW98_021218</name>
</gene>
<protein>
    <submittedName>
        <fullName evidence="1">Uncharacterized protein</fullName>
    </submittedName>
</protein>
<keyword evidence="2" id="KW-1185">Reference proteome</keyword>
<dbReference type="Proteomes" id="UP001202328">
    <property type="component" value="Unassembled WGS sequence"/>
</dbReference>
<dbReference type="EMBL" id="JAJJMB010012497">
    <property type="protein sequence ID" value="KAI3876366.1"/>
    <property type="molecule type" value="Genomic_DNA"/>
</dbReference>
<reference evidence="1" key="1">
    <citation type="submission" date="2022-04" db="EMBL/GenBank/DDBJ databases">
        <title>A functionally conserved STORR gene fusion in Papaver species that diverged 16.8 million years ago.</title>
        <authorList>
            <person name="Catania T."/>
        </authorList>
    </citation>
    <scope>NUCLEOTIDE SEQUENCE</scope>
    <source>
        <strain evidence="1">S-188037</strain>
    </source>
</reference>
<accession>A0AAD4SA16</accession>
<dbReference type="InterPro" id="IPR036563">
    <property type="entry name" value="MoaE_sf"/>
</dbReference>
<sequence>MDTKNEKTLVEILKEKIQVGIAEYINFVSNPQSGTIGTFSGTTRDTLEGKTVIVLELDSIAVFHHLGSVPAGYTRIFVVISYVHRDDVLDACKHVIDELKAYVPIFKKDVYSNGKIKVKEVPAAKERKSCCGHKTMVRDEKAECTS</sequence>
<dbReference type="Gene3D" id="3.90.1170.40">
    <property type="entry name" value="Molybdopterin biosynthesis MoaE subunit"/>
    <property type="match status" value="2"/>
</dbReference>